<dbReference type="GO" id="GO:0008897">
    <property type="term" value="F:holo-[acyl-carrier-protein] synthase activity"/>
    <property type="evidence" value="ECO:0007669"/>
    <property type="project" value="UniProtKB-UniRule"/>
</dbReference>
<accession>A0A2N6K8H3</accession>
<dbReference type="InterPro" id="IPR004568">
    <property type="entry name" value="Ppantetheine-prot_Trfase_dom"/>
</dbReference>
<evidence type="ECO:0000256" key="3">
    <source>
        <dbReference type="ARBA" id="ARBA00022723"/>
    </source>
</evidence>
<feature type="domain" description="4'-phosphopantetheinyl transferase" evidence="9">
    <location>
        <begin position="21"/>
        <end position="133"/>
    </location>
</feature>
<comment type="function">
    <text evidence="8">Transfers the 4'-phosphopantetheine moiety from coenzyme A to a Ser of acyl-carrier-protein.</text>
</comment>
<keyword evidence="7 8" id="KW-0275">Fatty acid biosynthesis</keyword>
<reference evidence="10 11" key="1">
    <citation type="submission" date="2017-08" db="EMBL/GenBank/DDBJ databases">
        <title>Genomes of Fischerella (Mastigocladus) sp. strains.</title>
        <authorList>
            <person name="Miller S.R."/>
        </authorList>
    </citation>
    <scope>NUCLEOTIDE SEQUENCE [LARGE SCALE GENOMIC DNA]</scope>
    <source>
        <strain evidence="10 11">CCMEE 5323</strain>
    </source>
</reference>
<protein>
    <recommendedName>
        <fullName evidence="8">Holo-[acyl-carrier-protein] synthase</fullName>
        <shortName evidence="8">Holo-ACP synthase</shortName>
        <ecNumber evidence="8">2.7.8.7</ecNumber>
    </recommendedName>
    <alternativeName>
        <fullName evidence="8">4'-phosphopantetheinyl transferase AcpS</fullName>
    </alternativeName>
</protein>
<keyword evidence="1 8" id="KW-0444">Lipid biosynthesis</keyword>
<dbReference type="InterPro" id="IPR002582">
    <property type="entry name" value="ACPS"/>
</dbReference>
<dbReference type="EC" id="2.7.8.7" evidence="8"/>
<keyword evidence="2 8" id="KW-0808">Transferase</keyword>
<keyword evidence="3 8" id="KW-0479">Metal-binding</keyword>
<keyword evidence="5 8" id="KW-0460">Magnesium</keyword>
<comment type="subcellular location">
    <subcellularLocation>
        <location evidence="8">Cytoplasm</location>
    </subcellularLocation>
</comment>
<evidence type="ECO:0000256" key="6">
    <source>
        <dbReference type="ARBA" id="ARBA00023098"/>
    </source>
</evidence>
<dbReference type="GO" id="GO:0000287">
    <property type="term" value="F:magnesium ion binding"/>
    <property type="evidence" value="ECO:0007669"/>
    <property type="project" value="UniProtKB-UniRule"/>
</dbReference>
<comment type="cofactor">
    <cofactor evidence="8">
        <name>Mg(2+)</name>
        <dbReference type="ChEBI" id="CHEBI:18420"/>
    </cofactor>
</comment>
<evidence type="ECO:0000256" key="5">
    <source>
        <dbReference type="ARBA" id="ARBA00022842"/>
    </source>
</evidence>
<dbReference type="InterPro" id="IPR008278">
    <property type="entry name" value="4-PPantetheinyl_Trfase_dom"/>
</dbReference>
<dbReference type="AlphaFoldDB" id="A0A2N6K8H3"/>
<evidence type="ECO:0000313" key="11">
    <source>
        <dbReference type="Proteomes" id="UP000235036"/>
    </source>
</evidence>
<organism evidence="10 11">
    <name type="scientific">Fischerella muscicola CCMEE 5323</name>
    <dbReference type="NCBI Taxonomy" id="2019572"/>
    <lineage>
        <taxon>Bacteria</taxon>
        <taxon>Bacillati</taxon>
        <taxon>Cyanobacteriota</taxon>
        <taxon>Cyanophyceae</taxon>
        <taxon>Nostocales</taxon>
        <taxon>Hapalosiphonaceae</taxon>
        <taxon>Fischerella</taxon>
    </lineage>
</organism>
<dbReference type="Pfam" id="PF01648">
    <property type="entry name" value="ACPS"/>
    <property type="match status" value="1"/>
</dbReference>
<dbReference type="GO" id="GO:0005737">
    <property type="term" value="C:cytoplasm"/>
    <property type="evidence" value="ECO:0007669"/>
    <property type="project" value="UniProtKB-SubCell"/>
</dbReference>
<dbReference type="HAMAP" id="MF_00101">
    <property type="entry name" value="AcpS"/>
    <property type="match status" value="1"/>
</dbReference>
<comment type="similarity">
    <text evidence="8">Belongs to the P-Pant transferase superfamily. AcpS family.</text>
</comment>
<name>A0A2N6K8H3_FISMU</name>
<comment type="catalytic activity">
    <reaction evidence="8">
        <text>apo-[ACP] + CoA = holo-[ACP] + adenosine 3',5'-bisphosphate + H(+)</text>
        <dbReference type="Rhea" id="RHEA:12068"/>
        <dbReference type="Rhea" id="RHEA-COMP:9685"/>
        <dbReference type="Rhea" id="RHEA-COMP:9690"/>
        <dbReference type="ChEBI" id="CHEBI:15378"/>
        <dbReference type="ChEBI" id="CHEBI:29999"/>
        <dbReference type="ChEBI" id="CHEBI:57287"/>
        <dbReference type="ChEBI" id="CHEBI:58343"/>
        <dbReference type="ChEBI" id="CHEBI:64479"/>
        <dbReference type="EC" id="2.7.8.7"/>
    </reaction>
</comment>
<feature type="binding site" evidence="8">
    <location>
        <position position="71"/>
    </location>
    <ligand>
        <name>Mg(2+)</name>
        <dbReference type="ChEBI" id="CHEBI:18420"/>
    </ligand>
</feature>
<gene>
    <name evidence="8" type="primary">acpS</name>
    <name evidence="10" type="ORF">CEN44_01990</name>
</gene>
<dbReference type="GO" id="GO:0006633">
    <property type="term" value="P:fatty acid biosynthetic process"/>
    <property type="evidence" value="ECO:0007669"/>
    <property type="project" value="UniProtKB-UniRule"/>
</dbReference>
<keyword evidence="11" id="KW-1185">Reference proteome</keyword>
<evidence type="ECO:0000256" key="4">
    <source>
        <dbReference type="ARBA" id="ARBA00022832"/>
    </source>
</evidence>
<keyword evidence="8" id="KW-0963">Cytoplasm</keyword>
<feature type="binding site" evidence="8">
    <location>
        <position position="23"/>
    </location>
    <ligand>
        <name>Mg(2+)</name>
        <dbReference type="ChEBI" id="CHEBI:18420"/>
    </ligand>
</feature>
<dbReference type="EMBL" id="NRQW01000047">
    <property type="protein sequence ID" value="PLZ93875.1"/>
    <property type="molecule type" value="Genomic_DNA"/>
</dbReference>
<evidence type="ECO:0000256" key="2">
    <source>
        <dbReference type="ARBA" id="ARBA00022679"/>
    </source>
</evidence>
<dbReference type="RefSeq" id="WP_051035592.1">
    <property type="nucleotide sequence ID" value="NZ_CAWNVR010000542.1"/>
</dbReference>
<evidence type="ECO:0000313" key="10">
    <source>
        <dbReference type="EMBL" id="PLZ93875.1"/>
    </source>
</evidence>
<evidence type="ECO:0000259" key="9">
    <source>
        <dbReference type="Pfam" id="PF01648"/>
    </source>
</evidence>
<evidence type="ECO:0000256" key="7">
    <source>
        <dbReference type="ARBA" id="ARBA00023160"/>
    </source>
</evidence>
<keyword evidence="4 8" id="KW-0276">Fatty acid metabolism</keyword>
<comment type="caution">
    <text evidence="10">The sequence shown here is derived from an EMBL/GenBank/DDBJ whole genome shotgun (WGS) entry which is preliminary data.</text>
</comment>
<dbReference type="InterPro" id="IPR037143">
    <property type="entry name" value="4-PPantetheinyl_Trfase_dom_sf"/>
</dbReference>
<evidence type="ECO:0000256" key="1">
    <source>
        <dbReference type="ARBA" id="ARBA00022516"/>
    </source>
</evidence>
<dbReference type="SUPFAM" id="SSF56214">
    <property type="entry name" value="4'-phosphopantetheinyl transferase"/>
    <property type="match status" value="1"/>
</dbReference>
<evidence type="ECO:0000256" key="8">
    <source>
        <dbReference type="HAMAP-Rule" id="MF_00101"/>
    </source>
</evidence>
<proteinExistence type="inferred from homology"/>
<sequence>MFMEDRLCASSSESSIQIKTGIDIVCIKDIQEMIDAPIGVWLTEREWKDTIALAHETHRLQRLAGKFACKEAILKVLESSISETELVDIEVLHNSSGKPIVFLQGSALSYWMKMAAIHLDVSISHEKDFAVAIAVAMCWKDCKI</sequence>
<dbReference type="Gene3D" id="3.90.470.20">
    <property type="entry name" value="4'-phosphopantetheinyl transferase domain"/>
    <property type="match status" value="1"/>
</dbReference>
<dbReference type="Proteomes" id="UP000235036">
    <property type="component" value="Unassembled WGS sequence"/>
</dbReference>
<dbReference type="NCBIfam" id="TIGR00556">
    <property type="entry name" value="pantethn_trn"/>
    <property type="match status" value="1"/>
</dbReference>
<keyword evidence="6 8" id="KW-0443">Lipid metabolism</keyword>